<keyword evidence="3 4" id="KW-0413">Isomerase</keyword>
<evidence type="ECO:0000256" key="6">
    <source>
        <dbReference type="PIRSR" id="PIRSR600821-52"/>
    </source>
</evidence>
<feature type="active site" description="Proton acceptor; specific for L-alanine" evidence="4">
    <location>
        <position position="251"/>
    </location>
</feature>
<comment type="function">
    <text evidence="4">Catalyzes the interconversion of L-alanine and D-alanine. May also act on other amino acids.</text>
</comment>
<feature type="modified residue" description="N6-(pyridoxal phosphate)lysine" evidence="4 5">
    <location>
        <position position="35"/>
    </location>
</feature>
<feature type="binding site" evidence="4 6">
    <location>
        <position position="298"/>
    </location>
    <ligand>
        <name>substrate</name>
    </ligand>
</feature>
<feature type="binding site" evidence="4 6">
    <location>
        <position position="131"/>
    </location>
    <ligand>
        <name>substrate</name>
    </ligand>
</feature>
<comment type="caution">
    <text evidence="8">The sequence shown here is derived from an EMBL/GenBank/DDBJ whole genome shotgun (WGS) entry which is preliminary data.</text>
</comment>
<dbReference type="CDD" id="cd00430">
    <property type="entry name" value="PLPDE_III_AR"/>
    <property type="match status" value="1"/>
</dbReference>
<dbReference type="InterPro" id="IPR009006">
    <property type="entry name" value="Ala_racemase/Decarboxylase_C"/>
</dbReference>
<protein>
    <recommendedName>
        <fullName evidence="4">Alanine racemase</fullName>
        <ecNumber evidence="4">5.1.1.1</ecNumber>
    </recommendedName>
</protein>
<dbReference type="PANTHER" id="PTHR30511">
    <property type="entry name" value="ALANINE RACEMASE"/>
    <property type="match status" value="1"/>
</dbReference>
<feature type="active site" description="Proton acceptor; specific for D-alanine" evidence="4">
    <location>
        <position position="35"/>
    </location>
</feature>
<comment type="pathway">
    <text evidence="4">Amino-acid biosynthesis; D-alanine biosynthesis; D-alanine from L-alanine: step 1/1.</text>
</comment>
<keyword evidence="2 4" id="KW-0663">Pyridoxal phosphate</keyword>
<accession>A0A4R7ZEQ8</accession>
<dbReference type="SUPFAM" id="SSF51419">
    <property type="entry name" value="PLP-binding barrel"/>
    <property type="match status" value="1"/>
</dbReference>
<dbReference type="InterPro" id="IPR000821">
    <property type="entry name" value="Ala_racemase"/>
</dbReference>
<name>A0A4R7ZEQ8_9FIRM</name>
<dbReference type="InterPro" id="IPR001608">
    <property type="entry name" value="Ala_racemase_N"/>
</dbReference>
<dbReference type="AlphaFoldDB" id="A0A4R7ZEQ8"/>
<dbReference type="NCBIfam" id="TIGR00492">
    <property type="entry name" value="alr"/>
    <property type="match status" value="1"/>
</dbReference>
<dbReference type="SUPFAM" id="SSF50621">
    <property type="entry name" value="Alanine racemase C-terminal domain-like"/>
    <property type="match status" value="1"/>
</dbReference>
<evidence type="ECO:0000256" key="5">
    <source>
        <dbReference type="PIRSR" id="PIRSR600821-50"/>
    </source>
</evidence>
<dbReference type="Gene3D" id="2.40.37.10">
    <property type="entry name" value="Lyase, Ornithine Decarboxylase, Chain A, domain 1"/>
    <property type="match status" value="1"/>
</dbReference>
<sequence length="364" mass="41003">MKYRQTYAVIHLDNLVFNYNLIKKHSNKNVFCVCKADAYSHGDIEVANTFLECGADYICVSSIDEAKSLRLQGYKGSLLILGYVDASCVNYAIDNDITLSVFSLEWLETVVASFDASKLKIHLKIDTGMNRIGMKNLSEVKDVMSFLKKHKIEVEGIFTHFHSTDKTSCDKQVKWFYAIVDSLNYDFKWIHTSNSAGTLGYDDPRSNAVRPGIALYGIDVVDSQIGLKPAFSLYSQVSYCKKITAGESVSYDATYKAVKDMYILTLPIGYGDGFLRKNTGRFVGIDGHPYEIVGSVCMDQMMIRADKEFPVGTEVEIIGECIPLIKMANELGMSPYEVLCLFNTRIMKKYKKNGEIIKDVHERL</sequence>
<dbReference type="GO" id="GO:0008784">
    <property type="term" value="F:alanine racemase activity"/>
    <property type="evidence" value="ECO:0007669"/>
    <property type="project" value="UniProtKB-UniRule"/>
</dbReference>
<dbReference type="Proteomes" id="UP000294743">
    <property type="component" value="Unassembled WGS sequence"/>
</dbReference>
<comment type="catalytic activity">
    <reaction evidence="4">
        <text>L-alanine = D-alanine</text>
        <dbReference type="Rhea" id="RHEA:20249"/>
        <dbReference type="ChEBI" id="CHEBI:57416"/>
        <dbReference type="ChEBI" id="CHEBI:57972"/>
        <dbReference type="EC" id="5.1.1.1"/>
    </reaction>
</comment>
<evidence type="ECO:0000256" key="2">
    <source>
        <dbReference type="ARBA" id="ARBA00022898"/>
    </source>
</evidence>
<dbReference type="Pfam" id="PF00842">
    <property type="entry name" value="Ala_racemase_C"/>
    <property type="match status" value="1"/>
</dbReference>
<keyword evidence="9" id="KW-1185">Reference proteome</keyword>
<proteinExistence type="inferred from homology"/>
<comment type="similarity">
    <text evidence="4">Belongs to the alanine racemase family.</text>
</comment>
<dbReference type="OrthoDB" id="9813814at2"/>
<feature type="domain" description="Alanine racemase C-terminal" evidence="7">
    <location>
        <begin position="230"/>
        <end position="351"/>
    </location>
</feature>
<evidence type="ECO:0000256" key="4">
    <source>
        <dbReference type="HAMAP-Rule" id="MF_01201"/>
    </source>
</evidence>
<dbReference type="GO" id="GO:0030170">
    <property type="term" value="F:pyridoxal phosphate binding"/>
    <property type="evidence" value="ECO:0007669"/>
    <property type="project" value="UniProtKB-UniRule"/>
</dbReference>
<dbReference type="EC" id="5.1.1.1" evidence="4"/>
<dbReference type="FunFam" id="3.20.20.10:FF:000002">
    <property type="entry name" value="Alanine racemase"/>
    <property type="match status" value="1"/>
</dbReference>
<organism evidence="8 9">
    <name type="scientific">Breznakia blatticola</name>
    <dbReference type="NCBI Taxonomy" id="1754012"/>
    <lineage>
        <taxon>Bacteria</taxon>
        <taxon>Bacillati</taxon>
        <taxon>Bacillota</taxon>
        <taxon>Erysipelotrichia</taxon>
        <taxon>Erysipelotrichales</taxon>
        <taxon>Erysipelotrichaceae</taxon>
        <taxon>Breznakia</taxon>
    </lineage>
</organism>
<evidence type="ECO:0000256" key="3">
    <source>
        <dbReference type="ARBA" id="ARBA00023235"/>
    </source>
</evidence>
<evidence type="ECO:0000313" key="8">
    <source>
        <dbReference type="EMBL" id="TDW16117.1"/>
    </source>
</evidence>
<dbReference type="Pfam" id="PF01168">
    <property type="entry name" value="Ala_racemase_N"/>
    <property type="match status" value="1"/>
</dbReference>
<comment type="cofactor">
    <cofactor evidence="1 4 5">
        <name>pyridoxal 5'-phosphate</name>
        <dbReference type="ChEBI" id="CHEBI:597326"/>
    </cofactor>
</comment>
<dbReference type="PANTHER" id="PTHR30511:SF0">
    <property type="entry name" value="ALANINE RACEMASE, CATABOLIC-RELATED"/>
    <property type="match status" value="1"/>
</dbReference>
<dbReference type="RefSeq" id="WP_134170177.1">
    <property type="nucleotide sequence ID" value="NZ_SODD01000028.1"/>
</dbReference>
<evidence type="ECO:0000259" key="7">
    <source>
        <dbReference type="SMART" id="SM01005"/>
    </source>
</evidence>
<evidence type="ECO:0000313" key="9">
    <source>
        <dbReference type="Proteomes" id="UP000294743"/>
    </source>
</evidence>
<dbReference type="InterPro" id="IPR011079">
    <property type="entry name" value="Ala_racemase_C"/>
</dbReference>
<dbReference type="PRINTS" id="PR00992">
    <property type="entry name" value="ALARACEMASE"/>
</dbReference>
<gene>
    <name evidence="8" type="ORF">EDD63_12821</name>
</gene>
<dbReference type="GO" id="GO:0005829">
    <property type="term" value="C:cytosol"/>
    <property type="evidence" value="ECO:0007669"/>
    <property type="project" value="TreeGrafter"/>
</dbReference>
<dbReference type="UniPathway" id="UPA00042">
    <property type="reaction ID" value="UER00497"/>
</dbReference>
<reference evidence="8 9" key="1">
    <citation type="submission" date="2019-03" db="EMBL/GenBank/DDBJ databases">
        <title>Genomic Encyclopedia of Type Strains, Phase IV (KMG-IV): sequencing the most valuable type-strain genomes for metagenomic binning, comparative biology and taxonomic classification.</title>
        <authorList>
            <person name="Goeker M."/>
        </authorList>
    </citation>
    <scope>NUCLEOTIDE SEQUENCE [LARGE SCALE GENOMIC DNA]</scope>
    <source>
        <strain evidence="8 9">DSM 28867</strain>
    </source>
</reference>
<dbReference type="HAMAP" id="MF_01201">
    <property type="entry name" value="Ala_racemase"/>
    <property type="match status" value="1"/>
</dbReference>
<dbReference type="GO" id="GO:0030632">
    <property type="term" value="P:D-alanine biosynthetic process"/>
    <property type="evidence" value="ECO:0007669"/>
    <property type="project" value="UniProtKB-UniRule"/>
</dbReference>
<dbReference type="InterPro" id="IPR029066">
    <property type="entry name" value="PLP-binding_barrel"/>
</dbReference>
<dbReference type="EMBL" id="SODD01000028">
    <property type="protein sequence ID" value="TDW16117.1"/>
    <property type="molecule type" value="Genomic_DNA"/>
</dbReference>
<dbReference type="Gene3D" id="3.20.20.10">
    <property type="entry name" value="Alanine racemase"/>
    <property type="match status" value="1"/>
</dbReference>
<dbReference type="GO" id="GO:0009252">
    <property type="term" value="P:peptidoglycan biosynthetic process"/>
    <property type="evidence" value="ECO:0007669"/>
    <property type="project" value="TreeGrafter"/>
</dbReference>
<evidence type="ECO:0000256" key="1">
    <source>
        <dbReference type="ARBA" id="ARBA00001933"/>
    </source>
</evidence>
<dbReference type="SMART" id="SM01005">
    <property type="entry name" value="Ala_racemase_C"/>
    <property type="match status" value="1"/>
</dbReference>